<comment type="caution">
    <text evidence="7">The sequence shown here is derived from an EMBL/GenBank/DDBJ whole genome shotgun (WGS) entry which is preliminary data.</text>
</comment>
<feature type="transmembrane region" description="Helical" evidence="6">
    <location>
        <begin position="235"/>
        <end position="258"/>
    </location>
</feature>
<evidence type="ECO:0000256" key="1">
    <source>
        <dbReference type="ARBA" id="ARBA00004651"/>
    </source>
</evidence>
<dbReference type="AlphaFoldDB" id="A0A369A2R5"/>
<dbReference type="Proteomes" id="UP000253517">
    <property type="component" value="Unassembled WGS sequence"/>
</dbReference>
<feature type="transmembrane region" description="Helical" evidence="6">
    <location>
        <begin position="43"/>
        <end position="65"/>
    </location>
</feature>
<feature type="transmembrane region" description="Helical" evidence="6">
    <location>
        <begin position="132"/>
        <end position="152"/>
    </location>
</feature>
<reference evidence="7 8" key="1">
    <citation type="submission" date="2018-07" db="EMBL/GenBank/DDBJ databases">
        <title>Genomic Encyclopedia of Type Strains, Phase IV (KMG-IV): sequencing the most valuable type-strain genomes for metagenomic binning, comparative biology and taxonomic classification.</title>
        <authorList>
            <person name="Goeker M."/>
        </authorList>
    </citation>
    <scope>NUCLEOTIDE SEQUENCE [LARGE SCALE GENOMIC DNA]</scope>
    <source>
        <strain evidence="7 8">DSM 21410</strain>
    </source>
</reference>
<feature type="transmembrane region" description="Helical" evidence="6">
    <location>
        <begin position="368"/>
        <end position="391"/>
    </location>
</feature>
<sequence>MLKKLFQTTVTRALSAFLGLVILSINARYIGSEGVGEVALFNLWVSIFLMLSNLPGGSAMVYYAVRYKSSELLATAYIWAVIALVLPMAVLWIFPTLLPSPVFLLIVLFFYSTGWAHQYLLVGIEKLHLHNAASLAVNSTLIGALVYQYSVFTPKAEHYYLALSLGAGAQWLLSLVFLWPRLRLEGFDFKINVQLIKQLLINGFHIQIGNLVQQLNYRFTYFFLEKYQGTGTVGIFAAVVQLGEGIWLLAKSVSLVVYSRVSQNGSDFSAGVLTFVTARWVAVLSGLAILLLAMLPDGVYHRFLGPQYMGLGHWMLLMTPAVAILAAGMIYSHFLAGKGLFFINFLISLLAFIPIVLLGDLLTSRLGLYGAVLLNTCSYSITAVGSFLIVLRHVDSESKVYMFRFINDIKILHQQLKKGQD</sequence>
<organism evidence="7 8">
    <name type="scientific">Schleiferia thermophila</name>
    <dbReference type="NCBI Taxonomy" id="884107"/>
    <lineage>
        <taxon>Bacteria</taxon>
        <taxon>Pseudomonadati</taxon>
        <taxon>Bacteroidota</taxon>
        <taxon>Flavobacteriia</taxon>
        <taxon>Flavobacteriales</taxon>
        <taxon>Schleiferiaceae</taxon>
        <taxon>Schleiferia</taxon>
    </lineage>
</organism>
<feature type="transmembrane region" description="Helical" evidence="6">
    <location>
        <begin position="100"/>
        <end position="120"/>
    </location>
</feature>
<dbReference type="GO" id="GO:0005886">
    <property type="term" value="C:plasma membrane"/>
    <property type="evidence" value="ECO:0007669"/>
    <property type="project" value="UniProtKB-SubCell"/>
</dbReference>
<dbReference type="InterPro" id="IPR002797">
    <property type="entry name" value="Polysacc_synth"/>
</dbReference>
<keyword evidence="8" id="KW-1185">Reference proteome</keyword>
<dbReference type="PANTHER" id="PTHR30250">
    <property type="entry name" value="PST FAMILY PREDICTED COLANIC ACID TRANSPORTER"/>
    <property type="match status" value="1"/>
</dbReference>
<dbReference type="EMBL" id="QPJS01000004">
    <property type="protein sequence ID" value="RCX02357.1"/>
    <property type="molecule type" value="Genomic_DNA"/>
</dbReference>
<proteinExistence type="predicted"/>
<keyword evidence="5 6" id="KW-0472">Membrane</keyword>
<feature type="transmembrane region" description="Helical" evidence="6">
    <location>
        <begin position="199"/>
        <end position="215"/>
    </location>
</feature>
<evidence type="ECO:0000256" key="2">
    <source>
        <dbReference type="ARBA" id="ARBA00022475"/>
    </source>
</evidence>
<feature type="transmembrane region" description="Helical" evidence="6">
    <location>
        <begin position="72"/>
        <end position="94"/>
    </location>
</feature>
<protein>
    <submittedName>
        <fullName evidence="7">O-antigen/teichoic acid export membrane protein</fullName>
    </submittedName>
</protein>
<dbReference type="PANTHER" id="PTHR30250:SF11">
    <property type="entry name" value="O-ANTIGEN TRANSPORTER-RELATED"/>
    <property type="match status" value="1"/>
</dbReference>
<evidence type="ECO:0000256" key="4">
    <source>
        <dbReference type="ARBA" id="ARBA00022989"/>
    </source>
</evidence>
<evidence type="ECO:0000256" key="5">
    <source>
        <dbReference type="ARBA" id="ARBA00023136"/>
    </source>
</evidence>
<feature type="transmembrane region" description="Helical" evidence="6">
    <location>
        <begin position="270"/>
        <end position="294"/>
    </location>
</feature>
<feature type="transmembrane region" description="Helical" evidence="6">
    <location>
        <begin position="314"/>
        <end position="334"/>
    </location>
</feature>
<dbReference type="Pfam" id="PF01943">
    <property type="entry name" value="Polysacc_synt"/>
    <property type="match status" value="1"/>
</dbReference>
<evidence type="ECO:0000256" key="3">
    <source>
        <dbReference type="ARBA" id="ARBA00022692"/>
    </source>
</evidence>
<keyword evidence="4 6" id="KW-1133">Transmembrane helix</keyword>
<name>A0A369A2R5_9FLAO</name>
<dbReference type="InterPro" id="IPR050833">
    <property type="entry name" value="Poly_Biosynth_Transport"/>
</dbReference>
<comment type="subcellular location">
    <subcellularLocation>
        <location evidence="1">Cell membrane</location>
        <topology evidence="1">Multi-pass membrane protein</topology>
    </subcellularLocation>
</comment>
<gene>
    <name evidence="7" type="ORF">DES35_104117</name>
</gene>
<evidence type="ECO:0000313" key="7">
    <source>
        <dbReference type="EMBL" id="RCX02357.1"/>
    </source>
</evidence>
<keyword evidence="3 6" id="KW-0812">Transmembrane</keyword>
<evidence type="ECO:0000313" key="8">
    <source>
        <dbReference type="Proteomes" id="UP000253517"/>
    </source>
</evidence>
<keyword evidence="2" id="KW-1003">Cell membrane</keyword>
<feature type="transmembrane region" description="Helical" evidence="6">
    <location>
        <begin position="158"/>
        <end position="179"/>
    </location>
</feature>
<dbReference type="RefSeq" id="WP_114366413.1">
    <property type="nucleotide sequence ID" value="NZ_BHZF01000005.1"/>
</dbReference>
<feature type="transmembrane region" description="Helical" evidence="6">
    <location>
        <begin position="341"/>
        <end position="362"/>
    </location>
</feature>
<evidence type="ECO:0000256" key="6">
    <source>
        <dbReference type="SAM" id="Phobius"/>
    </source>
</evidence>
<accession>A0A369A2R5</accession>